<evidence type="ECO:0000256" key="4">
    <source>
        <dbReference type="ARBA" id="ARBA00023027"/>
    </source>
</evidence>
<comment type="caution">
    <text evidence="8">The sequence shown here is derived from an EMBL/GenBank/DDBJ whole genome shotgun (WGS) entry which is preliminary data.</text>
</comment>
<comment type="catalytic activity">
    <reaction evidence="5">
        <text>NAD(+) + H2O = ADP-D-ribose + nicotinamide + H(+)</text>
        <dbReference type="Rhea" id="RHEA:16301"/>
        <dbReference type="ChEBI" id="CHEBI:15377"/>
        <dbReference type="ChEBI" id="CHEBI:15378"/>
        <dbReference type="ChEBI" id="CHEBI:17154"/>
        <dbReference type="ChEBI" id="CHEBI:57540"/>
        <dbReference type="ChEBI" id="CHEBI:57967"/>
        <dbReference type="EC" id="3.2.2.6"/>
    </reaction>
    <physiologicalReaction direction="left-to-right" evidence="5">
        <dbReference type="Rhea" id="RHEA:16302"/>
    </physiologicalReaction>
</comment>
<dbReference type="InterPro" id="IPR045344">
    <property type="entry name" value="C-JID"/>
</dbReference>
<evidence type="ECO:0000313" key="8">
    <source>
        <dbReference type="EMBL" id="KAK4607145.1"/>
    </source>
</evidence>
<dbReference type="GO" id="GO:0006952">
    <property type="term" value="P:defense response"/>
    <property type="evidence" value="ECO:0007669"/>
    <property type="project" value="InterPro"/>
</dbReference>
<keyword evidence="4" id="KW-0520">NAD</keyword>
<dbReference type="PRINTS" id="PR00364">
    <property type="entry name" value="DISEASERSIST"/>
</dbReference>
<dbReference type="Pfam" id="PF13855">
    <property type="entry name" value="LRR_8"/>
    <property type="match status" value="1"/>
</dbReference>
<dbReference type="Gene3D" id="3.40.50.300">
    <property type="entry name" value="P-loop containing nucleotide triphosphate hydrolases"/>
    <property type="match status" value="1"/>
</dbReference>
<dbReference type="InterPro" id="IPR027417">
    <property type="entry name" value="P-loop_NTPase"/>
</dbReference>
<evidence type="ECO:0000256" key="5">
    <source>
        <dbReference type="ARBA" id="ARBA00047304"/>
    </source>
</evidence>
<evidence type="ECO:0000256" key="2">
    <source>
        <dbReference type="ARBA" id="ARBA00022614"/>
    </source>
</evidence>
<feature type="domain" description="C-JID" evidence="7">
    <location>
        <begin position="719"/>
        <end position="860"/>
    </location>
</feature>
<evidence type="ECO:0000259" key="7">
    <source>
        <dbReference type="Pfam" id="PF20160"/>
    </source>
</evidence>
<keyword evidence="3" id="KW-0677">Repeat</keyword>
<name>A0AAN7GF81_QUERU</name>
<dbReference type="InterPro" id="IPR044974">
    <property type="entry name" value="Disease_R_plants"/>
</dbReference>
<sequence length="876" mass="99070">MGGMGKTTLARFVYDMISNQFEACSFIANVWEVSKKCGLLPLQQLLLNELLTEGDMNIHGIDNGVLMIKNMLCHKRILLVLDDVNELDQLKKLARERDWFGPGSRVIITTRDEHLLMTHKVDGIYEVKGLNYDEALHLFSLKAFHKDYPPKLYLNVSKHFLQYANGLPLAIEGTKAIQGIVLKLPKPKEAHWNPKAFSKMHHLKLLIIHNVHLLHEPKHLSNGLRYLDWSEYPSTSLPSSFQPNELVGLRMCYSNIERLWKGTKPFDKLKFIQLSNSLKLIDTPDLTKFPNLEKLVVKGCINLQEIHPTTGVHKRLTILNLKGCKDLSGLPSKLEMDSLKILIISSCSKVNDIPEFMENMKCLTKLYLDGIAITKLPTSIKNLCGLGSLNLRGCKDLLCLPITLFNMKSLKDLNLSRCSKLDRLPENLGNAKSLEKLDVGGTAITKLPSSIVNLSNLASLNLKDCKNLVCLTRTLCIMKSLKDLNLSGSSKLDKLLENLENAEVLEDHNTCGPTNTKSIQHLIGLHSLNLRDCRNLVRLPSTIFNIKSLKDLDLYGCSKLENFPENLGNARGLLKLDASGTAIQELPSSIVLLKNIKVLSFCGCKGSSSSKSWYERFTFYLMPRSPNPIGLSLPSLSNFCSLTDLNLSHCNLDVIPNDIGCLLSLEYLDLSGNKFVGLPESIIQLSNLKYMCLENCRNLQSLPKGISYQDRYNRYDLVIPGSEIPKWFSHQSTGTEVSIQEPSYLLHNEWMGIVICAVFSRYHPHDQFDDNECTPVCHLIANGYQDRKSIWVSYKYGRVLSDHLRLLYLFPQYFGDRWIEKLRKIDANGFVQLGIRTETMDSDLKVKKCGVRWVYKQDIEDLNPTMAYYGFGCSPL</sequence>
<dbReference type="PROSITE" id="PS51450">
    <property type="entry name" value="LRR"/>
    <property type="match status" value="2"/>
</dbReference>
<dbReference type="Pfam" id="PF07725">
    <property type="entry name" value="LRR_3"/>
    <property type="match status" value="1"/>
</dbReference>
<dbReference type="AlphaFoldDB" id="A0AAN7GF81"/>
<dbReference type="Pfam" id="PF00931">
    <property type="entry name" value="NB-ARC"/>
    <property type="match status" value="1"/>
</dbReference>
<dbReference type="Pfam" id="PF20160">
    <property type="entry name" value="C-JID"/>
    <property type="match status" value="1"/>
</dbReference>
<evidence type="ECO:0000313" key="9">
    <source>
        <dbReference type="Proteomes" id="UP001324115"/>
    </source>
</evidence>
<proteinExistence type="predicted"/>
<dbReference type="GO" id="GO:0043531">
    <property type="term" value="F:ADP binding"/>
    <property type="evidence" value="ECO:0007669"/>
    <property type="project" value="InterPro"/>
</dbReference>
<feature type="domain" description="NB-ARC" evidence="6">
    <location>
        <begin position="1"/>
        <end position="147"/>
    </location>
</feature>
<dbReference type="InterPro" id="IPR032675">
    <property type="entry name" value="LRR_dom_sf"/>
</dbReference>
<dbReference type="SMART" id="SM00369">
    <property type="entry name" value="LRR_TYP"/>
    <property type="match status" value="3"/>
</dbReference>
<dbReference type="InterPro" id="IPR001611">
    <property type="entry name" value="Leu-rich_rpt"/>
</dbReference>
<dbReference type="EMBL" id="JAXUIC010000001">
    <property type="protein sequence ID" value="KAK4607145.1"/>
    <property type="molecule type" value="Genomic_DNA"/>
</dbReference>
<dbReference type="InterPro" id="IPR003591">
    <property type="entry name" value="Leu-rich_rpt_typical-subtyp"/>
</dbReference>
<dbReference type="SUPFAM" id="SSF52540">
    <property type="entry name" value="P-loop containing nucleoside triphosphate hydrolases"/>
    <property type="match status" value="1"/>
</dbReference>
<dbReference type="GO" id="GO:0061809">
    <property type="term" value="F:NAD+ nucleosidase activity, cyclic ADP-ribose generating"/>
    <property type="evidence" value="ECO:0007669"/>
    <property type="project" value="UniProtKB-EC"/>
</dbReference>
<dbReference type="InterPro" id="IPR011713">
    <property type="entry name" value="Leu-rich_rpt_3"/>
</dbReference>
<evidence type="ECO:0000256" key="1">
    <source>
        <dbReference type="ARBA" id="ARBA00011982"/>
    </source>
</evidence>
<dbReference type="SUPFAM" id="SSF52058">
    <property type="entry name" value="L domain-like"/>
    <property type="match status" value="2"/>
</dbReference>
<dbReference type="Proteomes" id="UP001324115">
    <property type="component" value="Unassembled WGS sequence"/>
</dbReference>
<organism evidence="8 9">
    <name type="scientific">Quercus rubra</name>
    <name type="common">Northern red oak</name>
    <name type="synonym">Quercus borealis</name>
    <dbReference type="NCBI Taxonomy" id="3512"/>
    <lineage>
        <taxon>Eukaryota</taxon>
        <taxon>Viridiplantae</taxon>
        <taxon>Streptophyta</taxon>
        <taxon>Embryophyta</taxon>
        <taxon>Tracheophyta</taxon>
        <taxon>Spermatophyta</taxon>
        <taxon>Magnoliopsida</taxon>
        <taxon>eudicotyledons</taxon>
        <taxon>Gunneridae</taxon>
        <taxon>Pentapetalae</taxon>
        <taxon>rosids</taxon>
        <taxon>fabids</taxon>
        <taxon>Fagales</taxon>
        <taxon>Fagaceae</taxon>
        <taxon>Quercus</taxon>
    </lineage>
</organism>
<keyword evidence="9" id="KW-1185">Reference proteome</keyword>
<evidence type="ECO:0000259" key="6">
    <source>
        <dbReference type="Pfam" id="PF00931"/>
    </source>
</evidence>
<evidence type="ECO:0000256" key="3">
    <source>
        <dbReference type="ARBA" id="ARBA00022737"/>
    </source>
</evidence>
<gene>
    <name evidence="8" type="ORF">RGQ29_001103</name>
</gene>
<dbReference type="InterPro" id="IPR002182">
    <property type="entry name" value="NB-ARC"/>
</dbReference>
<dbReference type="EC" id="3.2.2.6" evidence="1"/>
<protein>
    <recommendedName>
        <fullName evidence="1">ADP-ribosyl cyclase/cyclic ADP-ribose hydrolase</fullName>
        <ecNumber evidence="1">3.2.2.6</ecNumber>
    </recommendedName>
</protein>
<dbReference type="Gene3D" id="3.80.10.10">
    <property type="entry name" value="Ribonuclease Inhibitor"/>
    <property type="match status" value="4"/>
</dbReference>
<dbReference type="PANTHER" id="PTHR11017:SF573">
    <property type="entry name" value="ADP-RIBOSYL CYCLASE_CYCLIC ADP-RIBOSE HYDROLASE"/>
    <property type="match status" value="1"/>
</dbReference>
<keyword evidence="2" id="KW-0433">Leucine-rich repeat</keyword>
<dbReference type="PANTHER" id="PTHR11017">
    <property type="entry name" value="LEUCINE-RICH REPEAT-CONTAINING PROTEIN"/>
    <property type="match status" value="1"/>
</dbReference>
<accession>A0AAN7GF81</accession>
<reference evidence="8 9" key="1">
    <citation type="journal article" date="2023" name="G3 (Bethesda)">
        <title>A haplotype-resolved chromosome-scale genome for Quercus rubra L. provides insights into the genetics of adaptive traits for red oak species.</title>
        <authorList>
            <person name="Kapoor B."/>
            <person name="Jenkins J."/>
            <person name="Schmutz J."/>
            <person name="Zhebentyayeva T."/>
            <person name="Kuelheim C."/>
            <person name="Coggeshall M."/>
            <person name="Heim C."/>
            <person name="Lasky J.R."/>
            <person name="Leites L."/>
            <person name="Islam-Faridi N."/>
            <person name="Romero-Severson J."/>
            <person name="DeLeo V.L."/>
            <person name="Lucas S.M."/>
            <person name="Lazic D."/>
            <person name="Gailing O."/>
            <person name="Carlson J."/>
            <person name="Staton M."/>
        </authorList>
    </citation>
    <scope>NUCLEOTIDE SEQUENCE [LARGE SCALE GENOMIC DNA]</scope>
    <source>
        <strain evidence="8">Pseudo-F2</strain>
    </source>
</reference>